<dbReference type="CDD" id="cd16449">
    <property type="entry name" value="RING-HC"/>
    <property type="match status" value="1"/>
</dbReference>
<organism evidence="4 5">
    <name type="scientific">Paramecium sonneborni</name>
    <dbReference type="NCBI Taxonomy" id="65129"/>
    <lineage>
        <taxon>Eukaryota</taxon>
        <taxon>Sar</taxon>
        <taxon>Alveolata</taxon>
        <taxon>Ciliophora</taxon>
        <taxon>Intramacronucleata</taxon>
        <taxon>Oligohymenophorea</taxon>
        <taxon>Peniculida</taxon>
        <taxon>Parameciidae</taxon>
        <taxon>Paramecium</taxon>
    </lineage>
</organism>
<dbReference type="AlphaFoldDB" id="A0A8S1PMQ5"/>
<dbReference type="OrthoDB" id="305695at2759"/>
<name>A0A8S1PMQ5_9CILI</name>
<evidence type="ECO:0000256" key="2">
    <source>
        <dbReference type="SAM" id="Coils"/>
    </source>
</evidence>
<comment type="caution">
    <text evidence="4">The sequence shown here is derived from an EMBL/GenBank/DDBJ whole genome shotgun (WGS) entry which is preliminary data.</text>
</comment>
<protein>
    <recommendedName>
        <fullName evidence="3">RING-type domain-containing protein</fullName>
    </recommendedName>
</protein>
<evidence type="ECO:0000313" key="4">
    <source>
        <dbReference type="EMBL" id="CAD8104144.1"/>
    </source>
</evidence>
<dbReference type="InterPro" id="IPR001841">
    <property type="entry name" value="Znf_RING"/>
</dbReference>
<gene>
    <name evidence="4" type="ORF">PSON_ATCC_30995.1.T0810207</name>
</gene>
<evidence type="ECO:0000259" key="3">
    <source>
        <dbReference type="PROSITE" id="PS50089"/>
    </source>
</evidence>
<feature type="domain" description="RING-type" evidence="3">
    <location>
        <begin position="463"/>
        <end position="501"/>
    </location>
</feature>
<evidence type="ECO:0000313" key="5">
    <source>
        <dbReference type="Proteomes" id="UP000692954"/>
    </source>
</evidence>
<evidence type="ECO:0000256" key="1">
    <source>
        <dbReference type="PROSITE-ProRule" id="PRU00175"/>
    </source>
</evidence>
<sequence length="524" mass="62056">MNFSCPQKEHIIKFSSVWDYLNHLQKCHIINERIQIFGETKNEYYFCAFCLQVFEFIAERDSHIPNCKKENLTQIFKDDNLSIPLGKTGKSKIQDLINQYKRQLNSKKSILTSTKEDSFNDQNDVIISADPRLCIPKIEFNQIKARNIPIIDKISFNLLSGHLIMEAAYFKLHNNYKIEQVNREFSFKIKSDKLKQIAITHNFQFTKQLLEESKVLEFCELKLDKNPEIYLQIVQNSHYKSFWLLMPESQNFVKDFCFDEPWCIFNINMIQMLDQKQNITQMPTKKQDPIIQQLQMELQKQEEESKLLKEKLQNSFQDIAQIQEQNQTMIQAQDKKEVTLVQSQIKLREMDFGLENVKEQYNLLNKEKLLSAEQNLNGFYNIQKQIHSHNLSKRIEELNIDYKQKTHKLKKTIQSLENKRDNMVTQFENLKNQIQIKQKQMNSKLAKASSTKQKIQMIKQLLCIQCKQSERNVIQFPCQHFLFCETCFLTKVSTKNFSCPLFDVSECQAEQLSSKYKTVNIINL</sequence>
<keyword evidence="2" id="KW-0175">Coiled coil</keyword>
<feature type="coiled-coil region" evidence="2">
    <location>
        <begin position="291"/>
        <end position="325"/>
    </location>
</feature>
<dbReference type="GO" id="GO:0008270">
    <property type="term" value="F:zinc ion binding"/>
    <property type="evidence" value="ECO:0007669"/>
    <property type="project" value="UniProtKB-KW"/>
</dbReference>
<dbReference type="Proteomes" id="UP000692954">
    <property type="component" value="Unassembled WGS sequence"/>
</dbReference>
<dbReference type="PROSITE" id="PS50089">
    <property type="entry name" value="ZF_RING_2"/>
    <property type="match status" value="1"/>
</dbReference>
<proteinExistence type="predicted"/>
<dbReference type="EMBL" id="CAJJDN010000081">
    <property type="protein sequence ID" value="CAD8104144.1"/>
    <property type="molecule type" value="Genomic_DNA"/>
</dbReference>
<accession>A0A8S1PMQ5</accession>
<reference evidence="4" key="1">
    <citation type="submission" date="2021-01" db="EMBL/GenBank/DDBJ databases">
        <authorList>
            <consortium name="Genoscope - CEA"/>
            <person name="William W."/>
        </authorList>
    </citation>
    <scope>NUCLEOTIDE SEQUENCE</scope>
</reference>
<feature type="coiled-coil region" evidence="2">
    <location>
        <begin position="399"/>
        <end position="447"/>
    </location>
</feature>
<keyword evidence="1" id="KW-0862">Zinc</keyword>
<keyword evidence="1" id="KW-0863">Zinc-finger</keyword>
<keyword evidence="1" id="KW-0479">Metal-binding</keyword>
<keyword evidence="5" id="KW-1185">Reference proteome</keyword>